<gene>
    <name evidence="2" type="ORF">DILT_LOCUS17271</name>
</gene>
<sequence>MVAGKPPLKSGSSLHQWDWDFPGNYGHYVGLYPRSWTAFELPEFDLLLICEQVSRSLQIASPLMAGHDR</sequence>
<organism evidence="2 3">
    <name type="scientific">Dibothriocephalus latus</name>
    <name type="common">Fish tapeworm</name>
    <name type="synonym">Diphyllobothrium latum</name>
    <dbReference type="NCBI Taxonomy" id="60516"/>
    <lineage>
        <taxon>Eukaryota</taxon>
        <taxon>Metazoa</taxon>
        <taxon>Spiralia</taxon>
        <taxon>Lophotrochozoa</taxon>
        <taxon>Platyhelminthes</taxon>
        <taxon>Cestoda</taxon>
        <taxon>Eucestoda</taxon>
        <taxon>Diphyllobothriidea</taxon>
        <taxon>Diphyllobothriidae</taxon>
        <taxon>Dibothriocephalus</taxon>
    </lineage>
</organism>
<proteinExistence type="predicted"/>
<evidence type="ECO:0000313" key="3">
    <source>
        <dbReference type="Proteomes" id="UP000281553"/>
    </source>
</evidence>
<protein>
    <recommendedName>
        <fullName evidence="1">Glycosyl-hydrolase family 116 N-terminal domain-containing protein</fullName>
    </recommendedName>
</protein>
<evidence type="ECO:0000313" key="2">
    <source>
        <dbReference type="EMBL" id="VDN37260.1"/>
    </source>
</evidence>
<dbReference type="EMBL" id="UYRU01090547">
    <property type="protein sequence ID" value="VDN37260.1"/>
    <property type="molecule type" value="Genomic_DNA"/>
</dbReference>
<accession>A0A3P7NB14</accession>
<dbReference type="InterPro" id="IPR024462">
    <property type="entry name" value="GH116_N"/>
</dbReference>
<dbReference type="AlphaFoldDB" id="A0A3P7NB14"/>
<dbReference type="OrthoDB" id="730489at2759"/>
<reference evidence="2 3" key="1">
    <citation type="submission" date="2018-11" db="EMBL/GenBank/DDBJ databases">
        <authorList>
            <consortium name="Pathogen Informatics"/>
        </authorList>
    </citation>
    <scope>NUCLEOTIDE SEQUENCE [LARGE SCALE GENOMIC DNA]</scope>
</reference>
<dbReference type="Pfam" id="PF12215">
    <property type="entry name" value="Glyco_hydr_116N"/>
    <property type="match status" value="1"/>
</dbReference>
<feature type="domain" description="Glycosyl-hydrolase family 116 N-terminal" evidence="1">
    <location>
        <begin position="7"/>
        <end position="54"/>
    </location>
</feature>
<dbReference type="Proteomes" id="UP000281553">
    <property type="component" value="Unassembled WGS sequence"/>
</dbReference>
<name>A0A3P7NB14_DIBLA</name>
<keyword evidence="3" id="KW-1185">Reference proteome</keyword>
<evidence type="ECO:0000259" key="1">
    <source>
        <dbReference type="Pfam" id="PF12215"/>
    </source>
</evidence>